<feature type="region of interest" description="Disordered" evidence="6">
    <location>
        <begin position="354"/>
        <end position="378"/>
    </location>
</feature>
<dbReference type="AlphaFoldDB" id="A0A150TWQ3"/>
<dbReference type="InterPro" id="IPR017441">
    <property type="entry name" value="Protein_kinase_ATP_BS"/>
</dbReference>
<organism evidence="8 9">
    <name type="scientific">Sorangium cellulosum</name>
    <name type="common">Polyangium cellulosum</name>
    <dbReference type="NCBI Taxonomy" id="56"/>
    <lineage>
        <taxon>Bacteria</taxon>
        <taxon>Pseudomonadati</taxon>
        <taxon>Myxococcota</taxon>
        <taxon>Polyangia</taxon>
        <taxon>Polyangiales</taxon>
        <taxon>Polyangiaceae</taxon>
        <taxon>Sorangium</taxon>
    </lineage>
</organism>
<evidence type="ECO:0000256" key="3">
    <source>
        <dbReference type="ARBA" id="ARBA00022777"/>
    </source>
</evidence>
<evidence type="ECO:0000256" key="5">
    <source>
        <dbReference type="PROSITE-ProRule" id="PRU10141"/>
    </source>
</evidence>
<gene>
    <name evidence="8" type="ORF">BE21_19640</name>
</gene>
<evidence type="ECO:0000313" key="8">
    <source>
        <dbReference type="EMBL" id="KYG09141.1"/>
    </source>
</evidence>
<dbReference type="PROSITE" id="PS50011">
    <property type="entry name" value="PROTEIN_KINASE_DOM"/>
    <property type="match status" value="1"/>
</dbReference>
<dbReference type="Gene3D" id="1.10.510.10">
    <property type="entry name" value="Transferase(Phosphotransferase) domain 1"/>
    <property type="match status" value="1"/>
</dbReference>
<feature type="region of interest" description="Disordered" evidence="6">
    <location>
        <begin position="391"/>
        <end position="470"/>
    </location>
</feature>
<dbReference type="SUPFAM" id="SSF56112">
    <property type="entry name" value="Protein kinase-like (PK-like)"/>
    <property type="match status" value="1"/>
</dbReference>
<dbReference type="InterPro" id="IPR008271">
    <property type="entry name" value="Ser/Thr_kinase_AS"/>
</dbReference>
<comment type="caution">
    <text evidence="8">The sequence shown here is derived from an EMBL/GenBank/DDBJ whole genome shotgun (WGS) entry which is preliminary data.</text>
</comment>
<dbReference type="GO" id="GO:0004674">
    <property type="term" value="F:protein serine/threonine kinase activity"/>
    <property type="evidence" value="ECO:0007669"/>
    <property type="project" value="TreeGrafter"/>
</dbReference>
<dbReference type="PROSITE" id="PS00107">
    <property type="entry name" value="PROTEIN_KINASE_ATP"/>
    <property type="match status" value="1"/>
</dbReference>
<dbReference type="GO" id="GO:0005524">
    <property type="term" value="F:ATP binding"/>
    <property type="evidence" value="ECO:0007669"/>
    <property type="project" value="UniProtKB-UniRule"/>
</dbReference>
<dbReference type="PANTHER" id="PTHR43289">
    <property type="entry name" value="MITOGEN-ACTIVATED PROTEIN KINASE KINASE KINASE 20-RELATED"/>
    <property type="match status" value="1"/>
</dbReference>
<name>A0A150TWQ3_SORCE</name>
<keyword evidence="4 5" id="KW-0067">ATP-binding</keyword>
<evidence type="ECO:0000256" key="4">
    <source>
        <dbReference type="ARBA" id="ARBA00022840"/>
    </source>
</evidence>
<dbReference type="PANTHER" id="PTHR43289:SF6">
    <property type="entry name" value="SERINE_THREONINE-PROTEIN KINASE NEKL-3"/>
    <property type="match status" value="1"/>
</dbReference>
<feature type="compositionally biased region" description="Basic and acidic residues" evidence="6">
    <location>
        <begin position="460"/>
        <end position="470"/>
    </location>
</feature>
<feature type="binding site" evidence="5">
    <location>
        <position position="64"/>
    </location>
    <ligand>
        <name>ATP</name>
        <dbReference type="ChEBI" id="CHEBI:30616"/>
    </ligand>
</feature>
<evidence type="ECO:0000313" key="9">
    <source>
        <dbReference type="Proteomes" id="UP000075502"/>
    </source>
</evidence>
<dbReference type="Proteomes" id="UP000075502">
    <property type="component" value="Unassembled WGS sequence"/>
</dbReference>
<dbReference type="EMBL" id="JEME01000770">
    <property type="protein sequence ID" value="KYG09141.1"/>
    <property type="molecule type" value="Genomic_DNA"/>
</dbReference>
<sequence length="470" mass="51393">MSSRGDARVEAWPRRDAASASSGRSLLGHVIGDKYGVTAIIGEGGMGAVYEAEHLQIGRLVAVKVMHPRETQQREAISRLEHEARVAGRIGHPNICEVYDMGWLPDGSPYLVMERLHGETLAQRIERWGSVPPSELVDIMLQVLSALVTAHERGIVHRDLKPENIFLSERAGMLPVAKLLDFGISQATGMDGTLDLTRTGMVMGTPYYMAPEQARGDVELDHRLDLWAVGVILYEALTGQRPFVARNYNALLVQILTLWHRPVTELDPTIPPGLSRLVDRALEKERDERFQSAREFQEALRRFKNQVPVSQKRRVERVAVQSLVEDRNDDGTMMFARLGGEQDAGEPGRIVAASGRSASEVARKGPQVADGGKGLPLRHGAWSTRASVAASDAGAVSRRSEPVAEVEVVDGPSRDDETEDRPTIPSLSPLGRGAELSDDNEATVVDPPPFPEDMPTVVRGEGRARGGDKS</sequence>
<dbReference type="InterPro" id="IPR011009">
    <property type="entry name" value="Kinase-like_dom_sf"/>
</dbReference>
<dbReference type="CDD" id="cd14014">
    <property type="entry name" value="STKc_PknB_like"/>
    <property type="match status" value="1"/>
</dbReference>
<accession>A0A150TWQ3</accession>
<evidence type="ECO:0000256" key="2">
    <source>
        <dbReference type="ARBA" id="ARBA00022741"/>
    </source>
</evidence>
<dbReference type="Pfam" id="PF00069">
    <property type="entry name" value="Pkinase"/>
    <property type="match status" value="1"/>
</dbReference>
<evidence type="ECO:0000256" key="6">
    <source>
        <dbReference type="SAM" id="MobiDB-lite"/>
    </source>
</evidence>
<evidence type="ECO:0000256" key="1">
    <source>
        <dbReference type="ARBA" id="ARBA00022679"/>
    </source>
</evidence>
<keyword evidence="1" id="KW-0808">Transferase</keyword>
<dbReference type="PROSITE" id="PS00108">
    <property type="entry name" value="PROTEIN_KINASE_ST"/>
    <property type="match status" value="1"/>
</dbReference>
<dbReference type="InterPro" id="IPR000719">
    <property type="entry name" value="Prot_kinase_dom"/>
</dbReference>
<keyword evidence="3 8" id="KW-0418">Kinase</keyword>
<feature type="domain" description="Protein kinase" evidence="7">
    <location>
        <begin position="35"/>
        <end position="301"/>
    </location>
</feature>
<dbReference type="SMART" id="SM00220">
    <property type="entry name" value="S_TKc"/>
    <property type="match status" value="1"/>
</dbReference>
<evidence type="ECO:0000259" key="7">
    <source>
        <dbReference type="PROSITE" id="PS50011"/>
    </source>
</evidence>
<protein>
    <submittedName>
        <fullName evidence="8">Protein kinase</fullName>
    </submittedName>
</protein>
<reference evidence="8 9" key="1">
    <citation type="submission" date="2014-02" db="EMBL/GenBank/DDBJ databases">
        <title>The small core and large imbalanced accessory genome model reveals a collaborative survival strategy of Sorangium cellulosum strains in nature.</title>
        <authorList>
            <person name="Han K."/>
            <person name="Peng R."/>
            <person name="Blom J."/>
            <person name="Li Y.-Z."/>
        </authorList>
    </citation>
    <scope>NUCLEOTIDE SEQUENCE [LARGE SCALE GENOMIC DNA]</scope>
    <source>
        <strain evidence="8 9">So0007-03</strain>
    </source>
</reference>
<keyword evidence="2 5" id="KW-0547">Nucleotide-binding</keyword>
<dbReference type="Gene3D" id="3.30.200.20">
    <property type="entry name" value="Phosphorylase Kinase, domain 1"/>
    <property type="match status" value="1"/>
</dbReference>
<proteinExistence type="predicted"/>